<dbReference type="AlphaFoldDB" id="Q6YRL0"/>
<evidence type="ECO:0000313" key="1">
    <source>
        <dbReference type="EMBL" id="BAD04089.1"/>
    </source>
</evidence>
<dbReference type="HOGENOM" id="CLU_2437953_0_0_14"/>
<evidence type="ECO:0000313" key="2">
    <source>
        <dbReference type="Proteomes" id="UP000002523"/>
    </source>
</evidence>
<gene>
    <name evidence="1" type="ordered locus">PAM_004</name>
</gene>
<organism evidence="1 2">
    <name type="scientific">Onion yellows phytoplasma (strain OY-M)</name>
    <dbReference type="NCBI Taxonomy" id="262768"/>
    <lineage>
        <taxon>Bacteria</taxon>
        <taxon>Bacillati</taxon>
        <taxon>Mycoplasmatota</taxon>
        <taxon>Mollicutes</taxon>
        <taxon>Acholeplasmatales</taxon>
        <taxon>Acholeplasmataceae</taxon>
        <taxon>Candidatus Phytoplasma</taxon>
        <taxon>16SrI (Aster yellows group)</taxon>
    </lineage>
</organism>
<dbReference type="EMBL" id="AP006628">
    <property type="protein sequence ID" value="BAD04089.1"/>
    <property type="molecule type" value="Genomic_DNA"/>
</dbReference>
<dbReference type="BioCyc" id="OYEL262768:G1G26-7-MONOMER"/>
<dbReference type="Proteomes" id="UP000002523">
    <property type="component" value="Chromosome"/>
</dbReference>
<proteinExistence type="predicted"/>
<dbReference type="KEGG" id="poy:PAM_004"/>
<keyword evidence="2" id="KW-1185">Reference proteome</keyword>
<dbReference type="Pfam" id="PF25296">
    <property type="entry name" value="Decapeptide"/>
    <property type="match status" value="1"/>
</dbReference>
<name>Q6YRL0_ONYPE</name>
<protein>
    <submittedName>
        <fullName evidence="1">Uncharacterized protein</fullName>
    </submittedName>
</protein>
<reference evidence="1 2" key="1">
    <citation type="journal article" date="2004" name="Nat. Genet.">
        <title>Reductive evolution suggested from the complete genome sequence of a plant-pathogenic phytoplasma.</title>
        <authorList>
            <person name="Oshima K."/>
            <person name="Kakizawa S."/>
            <person name="Nishigawa H."/>
            <person name="Jung H.-Y."/>
            <person name="Wei W."/>
            <person name="Suzuki S."/>
            <person name="Arashida R."/>
            <person name="Nakata D."/>
            <person name="Miyata S."/>
            <person name="Ugaki M."/>
            <person name="Namba S."/>
        </authorList>
    </citation>
    <scope>NUCLEOTIDE SEQUENCE [LARGE SCALE GENOMIC DNA]</scope>
    <source>
        <strain evidence="2">OY-M</strain>
    </source>
</reference>
<sequence>MQNETFIPFQELKDAGYDAKDFKNAKYPAKYLKNNGFSLKELMNAEYRSFDLKIAGYTLEEIKECLTNHPNSYYNIQNIEQNYYTENVHN</sequence>
<dbReference type="STRING" id="262768.PAM_004"/>
<dbReference type="InterPro" id="IPR057481">
    <property type="entry name" value="Decapeptide"/>
</dbReference>
<accession>Q6YRL0</accession>